<dbReference type="InterPro" id="IPR055943">
    <property type="entry name" value="DUF7521"/>
</dbReference>
<feature type="compositionally biased region" description="Acidic residues" evidence="1">
    <location>
        <begin position="107"/>
        <end position="117"/>
    </location>
</feature>
<feature type="region of interest" description="Disordered" evidence="1">
    <location>
        <begin position="101"/>
        <end position="130"/>
    </location>
</feature>
<feature type="compositionally biased region" description="Polar residues" evidence="1">
    <location>
        <begin position="118"/>
        <end position="130"/>
    </location>
</feature>
<protein>
    <submittedName>
        <fullName evidence="3">Uncharacterized protein</fullName>
    </submittedName>
</protein>
<feature type="transmembrane region" description="Helical" evidence="2">
    <location>
        <begin position="6"/>
        <end position="30"/>
    </location>
</feature>
<feature type="transmembrane region" description="Helical" evidence="2">
    <location>
        <begin position="65"/>
        <end position="88"/>
    </location>
</feature>
<keyword evidence="2" id="KW-0472">Membrane</keyword>
<dbReference type="Pfam" id="PF24365">
    <property type="entry name" value="DUF7521"/>
    <property type="match status" value="1"/>
</dbReference>
<dbReference type="eggNOG" id="arCOG03915">
    <property type="taxonomic scope" value="Archaea"/>
</dbReference>
<proteinExistence type="predicted"/>
<accession>D2RS10</accession>
<dbReference type="HOGENOM" id="CLU_159082_2_0_2"/>
<gene>
    <name evidence="3" type="ordered locus">Htur_3765</name>
</gene>
<sequence length="130" mass="13134">MDEYTLLIAAANTATLVTGGAVAALAYRAFRRTGSAALRAVAIGFSVIVVGSIGGAIAHVGADNVALGVAIQSSCIAAGFTILLYSLYAETTTTTTTITLNQSGSEFDTELESEFGSETESGPGSDSESE</sequence>
<dbReference type="AlphaFoldDB" id="D2RS10"/>
<evidence type="ECO:0000256" key="2">
    <source>
        <dbReference type="SAM" id="Phobius"/>
    </source>
</evidence>
<reference evidence="3 4" key="1">
    <citation type="journal article" date="2010" name="Stand. Genomic Sci.">
        <title>Complete genome sequence of Haloterrigena turkmenica type strain (4k).</title>
        <authorList>
            <person name="Saunders E."/>
            <person name="Tindall B.J."/>
            <person name="Fahnrich R."/>
            <person name="Lapidus A."/>
            <person name="Copeland A."/>
            <person name="Del Rio T.G."/>
            <person name="Lucas S."/>
            <person name="Chen F."/>
            <person name="Tice H."/>
            <person name="Cheng J.F."/>
            <person name="Han C."/>
            <person name="Detter J.C."/>
            <person name="Bruce D."/>
            <person name="Goodwin L."/>
            <person name="Chain P."/>
            <person name="Pitluck S."/>
            <person name="Pati A."/>
            <person name="Ivanova N."/>
            <person name="Mavromatis K."/>
            <person name="Chen A."/>
            <person name="Palaniappan K."/>
            <person name="Land M."/>
            <person name="Hauser L."/>
            <person name="Chang Y.J."/>
            <person name="Jeffries C.D."/>
            <person name="Brettin T."/>
            <person name="Rohde M."/>
            <person name="Goker M."/>
            <person name="Bristow J."/>
            <person name="Eisen J.A."/>
            <person name="Markowitz V."/>
            <person name="Hugenholtz P."/>
            <person name="Klenk H.P."/>
            <person name="Kyrpides N.C."/>
        </authorList>
    </citation>
    <scope>NUCLEOTIDE SEQUENCE [LARGE SCALE GENOMIC DNA]</scope>
    <source>
        <strain evidence="4">ATCC 51198 / DSM 5511 / JCM 9101 / NCIMB 13204 / VKM B-1734 / 4k</strain>
    </source>
</reference>
<evidence type="ECO:0000313" key="3">
    <source>
        <dbReference type="EMBL" id="ADB62627.1"/>
    </source>
</evidence>
<keyword evidence="2" id="KW-1133">Transmembrane helix</keyword>
<keyword evidence="2" id="KW-0812">Transmembrane</keyword>
<dbReference type="KEGG" id="htu:Htur_3765"/>
<keyword evidence="4" id="KW-1185">Reference proteome</keyword>
<feature type="transmembrane region" description="Helical" evidence="2">
    <location>
        <begin position="37"/>
        <end position="59"/>
    </location>
</feature>
<dbReference type="OrthoDB" id="170398at2157"/>
<organism evidence="3 4">
    <name type="scientific">Haloterrigena turkmenica (strain ATCC 51198 / DSM 5511 / JCM 9101 / NCIMB 13204 / VKM B-1734 / 4k)</name>
    <name type="common">Halococcus turkmenicus</name>
    <dbReference type="NCBI Taxonomy" id="543526"/>
    <lineage>
        <taxon>Archaea</taxon>
        <taxon>Methanobacteriati</taxon>
        <taxon>Methanobacteriota</taxon>
        <taxon>Stenosarchaea group</taxon>
        <taxon>Halobacteria</taxon>
        <taxon>Halobacteriales</taxon>
        <taxon>Natrialbaceae</taxon>
        <taxon>Haloterrigena</taxon>
    </lineage>
</organism>
<name>D2RS10_HALTV</name>
<evidence type="ECO:0000256" key="1">
    <source>
        <dbReference type="SAM" id="MobiDB-lite"/>
    </source>
</evidence>
<dbReference type="EMBL" id="CP001860">
    <property type="protein sequence ID" value="ADB62627.1"/>
    <property type="molecule type" value="Genomic_DNA"/>
</dbReference>
<dbReference type="Proteomes" id="UP000001903">
    <property type="component" value="Chromosome"/>
</dbReference>
<evidence type="ECO:0000313" key="4">
    <source>
        <dbReference type="Proteomes" id="UP000001903"/>
    </source>
</evidence>